<reference evidence="3" key="1">
    <citation type="journal article" date="2019" name="Int. J. Syst. Evol. Microbiol.">
        <title>The Global Catalogue of Microorganisms (GCM) 10K type strain sequencing project: providing services to taxonomists for standard genome sequencing and annotation.</title>
        <authorList>
            <consortium name="The Broad Institute Genomics Platform"/>
            <consortium name="The Broad Institute Genome Sequencing Center for Infectious Disease"/>
            <person name="Wu L."/>
            <person name="Ma J."/>
        </authorList>
    </citation>
    <scope>NUCLEOTIDE SEQUENCE [LARGE SCALE GENOMIC DNA]</scope>
    <source>
        <strain evidence="3">CCUG 49018</strain>
    </source>
</reference>
<evidence type="ECO:0000313" key="3">
    <source>
        <dbReference type="Proteomes" id="UP001597182"/>
    </source>
</evidence>
<comment type="caution">
    <text evidence="2">The sequence shown here is derived from an EMBL/GenBank/DDBJ whole genome shotgun (WGS) entry which is preliminary data.</text>
</comment>
<gene>
    <name evidence="2" type="ORF">ACFQ34_31415</name>
</gene>
<feature type="chain" id="PRO_5046872910" evidence="1">
    <location>
        <begin position="28"/>
        <end position="177"/>
    </location>
</feature>
<sequence length="177" mass="17915">MNIVTKSVAVVLTAAALGGLGAGVASAATPTDTPAAVSRAAVASQVGARQNVTYLVSDASTHYQLVLTGISDPTNADNTWAGVPKVGQVLVADDLNIPFALNVAGKTATQGTLTFRVIDQNTGEQGDFTATLAWYDDGTPNGKTVITLPNGQSSINPTPGSTVLEAANGLELVNAQH</sequence>
<keyword evidence="3" id="KW-1185">Reference proteome</keyword>
<proteinExistence type="predicted"/>
<protein>
    <submittedName>
        <fullName evidence="2">Uncharacterized protein</fullName>
    </submittedName>
</protein>
<organism evidence="2 3">
    <name type="scientific">Pseudonocardia benzenivorans</name>
    <dbReference type="NCBI Taxonomy" id="228005"/>
    <lineage>
        <taxon>Bacteria</taxon>
        <taxon>Bacillati</taxon>
        <taxon>Actinomycetota</taxon>
        <taxon>Actinomycetes</taxon>
        <taxon>Pseudonocardiales</taxon>
        <taxon>Pseudonocardiaceae</taxon>
        <taxon>Pseudonocardia</taxon>
    </lineage>
</organism>
<feature type="signal peptide" evidence="1">
    <location>
        <begin position="1"/>
        <end position="27"/>
    </location>
</feature>
<evidence type="ECO:0000256" key="1">
    <source>
        <dbReference type="SAM" id="SignalP"/>
    </source>
</evidence>
<evidence type="ECO:0000313" key="2">
    <source>
        <dbReference type="EMBL" id="MFD1237816.1"/>
    </source>
</evidence>
<name>A0ABW3VT04_9PSEU</name>
<keyword evidence="1" id="KW-0732">Signal</keyword>
<dbReference type="EMBL" id="JBHTMB010000310">
    <property type="protein sequence ID" value="MFD1237816.1"/>
    <property type="molecule type" value="Genomic_DNA"/>
</dbReference>
<accession>A0ABW3VT04</accession>
<dbReference type="Proteomes" id="UP001597182">
    <property type="component" value="Unassembled WGS sequence"/>
</dbReference>
<dbReference type="RefSeq" id="WP_013673601.1">
    <property type="nucleotide sequence ID" value="NZ_JBHTMB010000310.1"/>
</dbReference>